<evidence type="ECO:0000313" key="9">
    <source>
        <dbReference type="EMBL" id="KAK4513763.1"/>
    </source>
</evidence>
<dbReference type="PROSITE" id="PS50157">
    <property type="entry name" value="ZINC_FINGER_C2H2_2"/>
    <property type="match status" value="3"/>
</dbReference>
<dbReference type="Pfam" id="PF00096">
    <property type="entry name" value="zf-C2H2"/>
    <property type="match status" value="2"/>
</dbReference>
<comment type="subcellular location">
    <subcellularLocation>
        <location evidence="1">Nucleus</location>
    </subcellularLocation>
</comment>
<protein>
    <recommendedName>
        <fullName evidence="8">C2H2-type domain-containing protein</fullName>
    </recommendedName>
</protein>
<feature type="domain" description="C2H2-type" evidence="8">
    <location>
        <begin position="346"/>
        <end position="373"/>
    </location>
</feature>
<dbReference type="GO" id="GO:0008270">
    <property type="term" value="F:zinc ion binding"/>
    <property type="evidence" value="ECO:0007669"/>
    <property type="project" value="UniProtKB-KW"/>
</dbReference>
<dbReference type="InterPro" id="IPR013087">
    <property type="entry name" value="Znf_C2H2_type"/>
</dbReference>
<evidence type="ECO:0000256" key="7">
    <source>
        <dbReference type="PROSITE-ProRule" id="PRU00042"/>
    </source>
</evidence>
<dbReference type="PANTHER" id="PTHR16515:SF49">
    <property type="entry name" value="GASTRULA ZINC FINGER PROTEIN XLCGF49.1-LIKE-RELATED"/>
    <property type="match status" value="1"/>
</dbReference>
<evidence type="ECO:0000259" key="8">
    <source>
        <dbReference type="PROSITE" id="PS50157"/>
    </source>
</evidence>
<keyword evidence="5" id="KW-0862">Zinc</keyword>
<dbReference type="InterPro" id="IPR036236">
    <property type="entry name" value="Znf_C2H2_sf"/>
</dbReference>
<evidence type="ECO:0000256" key="5">
    <source>
        <dbReference type="ARBA" id="ARBA00022833"/>
    </source>
</evidence>
<feature type="domain" description="C2H2-type" evidence="8">
    <location>
        <begin position="376"/>
        <end position="404"/>
    </location>
</feature>
<dbReference type="GO" id="GO:0005634">
    <property type="term" value="C:nucleus"/>
    <property type="evidence" value="ECO:0007669"/>
    <property type="project" value="UniProtKB-SubCell"/>
</dbReference>
<dbReference type="Proteomes" id="UP001304243">
    <property type="component" value="Unassembled WGS sequence"/>
</dbReference>
<dbReference type="InterPro" id="IPR050331">
    <property type="entry name" value="Zinc_finger"/>
</dbReference>
<evidence type="ECO:0000313" key="10">
    <source>
        <dbReference type="Proteomes" id="UP001304243"/>
    </source>
</evidence>
<evidence type="ECO:0000256" key="4">
    <source>
        <dbReference type="ARBA" id="ARBA00022771"/>
    </source>
</evidence>
<evidence type="ECO:0000256" key="6">
    <source>
        <dbReference type="ARBA" id="ARBA00023242"/>
    </source>
</evidence>
<keyword evidence="2" id="KW-0479">Metal-binding</keyword>
<dbReference type="PANTHER" id="PTHR16515">
    <property type="entry name" value="PR DOMAIN ZINC FINGER PROTEIN"/>
    <property type="match status" value="1"/>
</dbReference>
<dbReference type="GO" id="GO:0010468">
    <property type="term" value="P:regulation of gene expression"/>
    <property type="evidence" value="ECO:0007669"/>
    <property type="project" value="TreeGrafter"/>
</dbReference>
<evidence type="ECO:0000256" key="1">
    <source>
        <dbReference type="ARBA" id="ARBA00004123"/>
    </source>
</evidence>
<name>A0AAN7DBK5_9FUNG</name>
<accession>A0AAN7DBK5</accession>
<evidence type="ECO:0000256" key="3">
    <source>
        <dbReference type="ARBA" id="ARBA00022737"/>
    </source>
</evidence>
<dbReference type="PROSITE" id="PS00028">
    <property type="entry name" value="ZINC_FINGER_C2H2_1"/>
    <property type="match status" value="3"/>
</dbReference>
<keyword evidence="4 7" id="KW-0863">Zinc-finger</keyword>
<feature type="domain" description="C2H2-type" evidence="8">
    <location>
        <begin position="405"/>
        <end position="428"/>
    </location>
</feature>
<proteinExistence type="predicted"/>
<dbReference type="GeneID" id="89949455"/>
<keyword evidence="10" id="KW-1185">Reference proteome</keyword>
<gene>
    <name evidence="9" type="ORF">ATC70_005769</name>
</gene>
<dbReference type="SUPFAM" id="SSF57667">
    <property type="entry name" value="beta-beta-alpha zinc fingers"/>
    <property type="match status" value="2"/>
</dbReference>
<dbReference type="SMART" id="SM00355">
    <property type="entry name" value="ZnF_C2H2"/>
    <property type="match status" value="3"/>
</dbReference>
<dbReference type="RefSeq" id="XP_064680429.1">
    <property type="nucleotide sequence ID" value="XM_064825052.1"/>
</dbReference>
<dbReference type="AlphaFoldDB" id="A0AAN7DBK5"/>
<evidence type="ECO:0000256" key="2">
    <source>
        <dbReference type="ARBA" id="ARBA00022723"/>
    </source>
</evidence>
<organism evidence="9 10">
    <name type="scientific">Mucor velutinosus</name>
    <dbReference type="NCBI Taxonomy" id="708070"/>
    <lineage>
        <taxon>Eukaryota</taxon>
        <taxon>Fungi</taxon>
        <taxon>Fungi incertae sedis</taxon>
        <taxon>Mucoromycota</taxon>
        <taxon>Mucoromycotina</taxon>
        <taxon>Mucoromycetes</taxon>
        <taxon>Mucorales</taxon>
        <taxon>Mucorineae</taxon>
        <taxon>Mucoraceae</taxon>
        <taxon>Mucor</taxon>
    </lineage>
</organism>
<dbReference type="Gene3D" id="3.30.160.60">
    <property type="entry name" value="Classic Zinc Finger"/>
    <property type="match status" value="2"/>
</dbReference>
<keyword evidence="3" id="KW-0677">Repeat</keyword>
<sequence>MTTPNFNFQELHDFLFEPSTTAVKMESTASSSTAKQFDFEQVWNGLNGEFQPRRKSEFVEACELILEYNALVNAIEKSSALSASDNIHQQSNSLSTFIGDLTPAAAAVVAAESPMMNTPFLDHSCMNTPFTPASVFTPSLAHMQNSPFYSPYINNNINQSFGNINTIDNQDDVQVASYLKNDISWQDNSNGTPAISTADLFAPTPTINSSDVSPELLNTLDTFNGDPSQLLLNSMNDNVQTTAATSCHDESSDFLFPPLPSDDQDVSFSYNANPTQDLDASNLFDDCFDDCFFDEVNVVPEVVVHQQPAIEQKEIVSKKRKNNDSIVNKNKRIKIASSNDQDQRKFECDICHATFNRRYNLGTHIKTHDKNRRKDFPCNLCQKFFDRKHDLTRHISTVHNGERAYACDQCPSTFSRKDAMVRHRMQKHNVTV</sequence>
<dbReference type="Pfam" id="PF13912">
    <property type="entry name" value="zf-C2H2_6"/>
    <property type="match status" value="1"/>
</dbReference>
<comment type="caution">
    <text evidence="9">The sequence shown here is derived from an EMBL/GenBank/DDBJ whole genome shotgun (WGS) entry which is preliminary data.</text>
</comment>
<keyword evidence="6" id="KW-0539">Nucleus</keyword>
<reference evidence="9 10" key="1">
    <citation type="submission" date="2022-11" db="EMBL/GenBank/DDBJ databases">
        <title>Mucor velutinosus strain NIH1002 WGS.</title>
        <authorList>
            <person name="Subramanian P."/>
            <person name="Mullikin J.C."/>
            <person name="Segre J.A."/>
            <person name="Zelazny A.M."/>
        </authorList>
    </citation>
    <scope>NUCLEOTIDE SEQUENCE [LARGE SCALE GENOMIC DNA]</scope>
    <source>
        <strain evidence="9 10">NIH1002</strain>
    </source>
</reference>
<dbReference type="EMBL" id="JASEJX010000016">
    <property type="protein sequence ID" value="KAK4513763.1"/>
    <property type="molecule type" value="Genomic_DNA"/>
</dbReference>